<keyword evidence="7" id="KW-1185">Reference proteome</keyword>
<evidence type="ECO:0000313" key="6">
    <source>
        <dbReference type="EMBL" id="GAX11816.1"/>
    </source>
</evidence>
<accession>A0A1Z5JCZ3</accession>
<dbReference type="Gene3D" id="3.30.40.10">
    <property type="entry name" value="Zinc/RING finger domain, C3HC4 (zinc finger)"/>
    <property type="match status" value="1"/>
</dbReference>
<dbReference type="Proteomes" id="UP000198406">
    <property type="component" value="Unassembled WGS sequence"/>
</dbReference>
<proteinExistence type="predicted"/>
<evidence type="ECO:0000256" key="4">
    <source>
        <dbReference type="PROSITE-ProRule" id="PRU00175"/>
    </source>
</evidence>
<dbReference type="PROSITE" id="PS00518">
    <property type="entry name" value="ZF_RING_1"/>
    <property type="match status" value="1"/>
</dbReference>
<dbReference type="SUPFAM" id="SSF57850">
    <property type="entry name" value="RING/U-box"/>
    <property type="match status" value="1"/>
</dbReference>
<dbReference type="InterPro" id="IPR017907">
    <property type="entry name" value="Znf_RING_CS"/>
</dbReference>
<evidence type="ECO:0000256" key="1">
    <source>
        <dbReference type="ARBA" id="ARBA00022723"/>
    </source>
</evidence>
<reference evidence="6 7" key="1">
    <citation type="journal article" date="2015" name="Plant Cell">
        <title>Oil accumulation by the oleaginous diatom Fistulifera solaris as revealed by the genome and transcriptome.</title>
        <authorList>
            <person name="Tanaka T."/>
            <person name="Maeda Y."/>
            <person name="Veluchamy A."/>
            <person name="Tanaka M."/>
            <person name="Abida H."/>
            <person name="Marechal E."/>
            <person name="Bowler C."/>
            <person name="Muto M."/>
            <person name="Sunaga Y."/>
            <person name="Tanaka M."/>
            <person name="Yoshino T."/>
            <person name="Taniguchi T."/>
            <person name="Fukuda Y."/>
            <person name="Nemoto M."/>
            <person name="Matsumoto M."/>
            <person name="Wong P.S."/>
            <person name="Aburatani S."/>
            <person name="Fujibuchi W."/>
        </authorList>
    </citation>
    <scope>NUCLEOTIDE SEQUENCE [LARGE SCALE GENOMIC DNA]</scope>
    <source>
        <strain evidence="6 7">JPCC DA0580</strain>
    </source>
</reference>
<comment type="caution">
    <text evidence="6">The sequence shown here is derived from an EMBL/GenBank/DDBJ whole genome shotgun (WGS) entry which is preliminary data.</text>
</comment>
<sequence>MEAEDLCTICWSTPTTRASISDCRHTFCLDCIEQWSSRENRCPLCKTRFERISWNSEGTAQSKVVETKNQFNQHQAYFIAVNMMETQEMRHILTLGRTATGFSFRVGLHRVAQPVSSSLPREEHDEHNCELCSLMRSVEMTRDLRHRRDSDATM</sequence>
<gene>
    <name evidence="6" type="ORF">FisN_7Lh204</name>
</gene>
<dbReference type="PROSITE" id="PS50089">
    <property type="entry name" value="ZF_RING_2"/>
    <property type="match status" value="1"/>
</dbReference>
<evidence type="ECO:0000256" key="2">
    <source>
        <dbReference type="ARBA" id="ARBA00022771"/>
    </source>
</evidence>
<dbReference type="AlphaFoldDB" id="A0A1Z5JCZ3"/>
<dbReference type="InParanoid" id="A0A1Z5JCZ3"/>
<dbReference type="InterPro" id="IPR001841">
    <property type="entry name" value="Znf_RING"/>
</dbReference>
<protein>
    <recommendedName>
        <fullName evidence="5">RING-type domain-containing protein</fullName>
    </recommendedName>
</protein>
<evidence type="ECO:0000256" key="3">
    <source>
        <dbReference type="ARBA" id="ARBA00022833"/>
    </source>
</evidence>
<dbReference type="SMART" id="SM00184">
    <property type="entry name" value="RING"/>
    <property type="match status" value="1"/>
</dbReference>
<keyword evidence="3" id="KW-0862">Zinc</keyword>
<evidence type="ECO:0000313" key="7">
    <source>
        <dbReference type="Proteomes" id="UP000198406"/>
    </source>
</evidence>
<keyword evidence="1" id="KW-0479">Metal-binding</keyword>
<name>A0A1Z5JCZ3_FISSO</name>
<dbReference type="EMBL" id="BDSP01000044">
    <property type="protein sequence ID" value="GAX11816.1"/>
    <property type="molecule type" value="Genomic_DNA"/>
</dbReference>
<dbReference type="InterPro" id="IPR013083">
    <property type="entry name" value="Znf_RING/FYVE/PHD"/>
</dbReference>
<dbReference type="OrthoDB" id="1630758at2759"/>
<organism evidence="6 7">
    <name type="scientific">Fistulifera solaris</name>
    <name type="common">Oleaginous diatom</name>
    <dbReference type="NCBI Taxonomy" id="1519565"/>
    <lineage>
        <taxon>Eukaryota</taxon>
        <taxon>Sar</taxon>
        <taxon>Stramenopiles</taxon>
        <taxon>Ochrophyta</taxon>
        <taxon>Bacillariophyta</taxon>
        <taxon>Bacillariophyceae</taxon>
        <taxon>Bacillariophycidae</taxon>
        <taxon>Naviculales</taxon>
        <taxon>Naviculaceae</taxon>
        <taxon>Fistulifera</taxon>
    </lineage>
</organism>
<dbReference type="Pfam" id="PF13639">
    <property type="entry name" value="zf-RING_2"/>
    <property type="match status" value="1"/>
</dbReference>
<evidence type="ECO:0000259" key="5">
    <source>
        <dbReference type="PROSITE" id="PS50089"/>
    </source>
</evidence>
<keyword evidence="2 4" id="KW-0863">Zinc-finger</keyword>
<dbReference type="PANTHER" id="PTHR47177">
    <property type="entry name" value="F18C1.6 PROTEIN"/>
    <property type="match status" value="1"/>
</dbReference>
<feature type="domain" description="RING-type" evidence="5">
    <location>
        <begin position="7"/>
        <end position="46"/>
    </location>
</feature>
<dbReference type="GO" id="GO:0008270">
    <property type="term" value="F:zinc ion binding"/>
    <property type="evidence" value="ECO:0007669"/>
    <property type="project" value="UniProtKB-KW"/>
</dbReference>